<dbReference type="EMBL" id="JAHYQA010000023">
    <property type="protein sequence ID" value="MCE9240348.1"/>
    <property type="molecule type" value="Genomic_DNA"/>
</dbReference>
<evidence type="ECO:0000313" key="12">
    <source>
        <dbReference type="EMBL" id="MDC2238184.1"/>
    </source>
</evidence>
<evidence type="ECO:0000313" key="9">
    <source>
        <dbReference type="EMBL" id="KAB4474562.1"/>
    </source>
</evidence>
<dbReference type="KEGG" id="btho:Btheta7330_01446"/>
<reference evidence="18 19" key="1">
    <citation type="submission" date="2015-09" db="EMBL/GenBank/DDBJ databases">
        <authorList>
            <consortium name="Pathogen Informatics"/>
        </authorList>
    </citation>
    <scope>NUCLEOTIDE SEQUENCE [LARGE SCALE GENOMIC DNA]</scope>
    <source>
        <strain evidence="3 19">2789STDY5834899</strain>
        <strain evidence="4 18">2789STDY5834945</strain>
    </source>
</reference>
<evidence type="ECO:0000313" key="7">
    <source>
        <dbReference type="EMBL" id="KAB4451430.1"/>
    </source>
</evidence>
<dbReference type="EMBL" id="CP083681">
    <property type="protein sequence ID" value="UYU71701.1"/>
    <property type="molecule type" value="Genomic_DNA"/>
</dbReference>
<dbReference type="AlphaFoldDB" id="A0A0P0FL72"/>
<evidence type="ECO:0000313" key="25">
    <source>
        <dbReference type="Proteomes" id="UP000460317"/>
    </source>
</evidence>
<evidence type="ECO:0000313" key="3">
    <source>
        <dbReference type="EMBL" id="CUP24470.1"/>
    </source>
</evidence>
<dbReference type="Proteomes" id="UP000436858">
    <property type="component" value="Unassembled WGS sequence"/>
</dbReference>
<evidence type="ECO:0000313" key="24">
    <source>
        <dbReference type="Proteomes" id="UP000440614"/>
    </source>
</evidence>
<evidence type="ECO:0000313" key="11">
    <source>
        <dbReference type="EMBL" id="MCE9240348.1"/>
    </source>
</evidence>
<evidence type="ECO:0000313" key="19">
    <source>
        <dbReference type="Proteomes" id="UP000095576"/>
    </source>
</evidence>
<dbReference type="EMBL" id="CZBI01000006">
    <property type="protein sequence ID" value="CUQ38592.1"/>
    <property type="molecule type" value="Genomic_DNA"/>
</dbReference>
<dbReference type="Proteomes" id="UP001162960">
    <property type="component" value="Chromosome"/>
</dbReference>
<evidence type="ECO:0000313" key="17">
    <source>
        <dbReference type="EMBL" id="UYU91526.1"/>
    </source>
</evidence>
<accession>A0A0P0FL72</accession>
<dbReference type="EMBL" id="JAGZEE010000015">
    <property type="protein sequence ID" value="MBS5411265.1"/>
    <property type="molecule type" value="Genomic_DNA"/>
</dbReference>
<evidence type="ECO:0000256" key="1">
    <source>
        <dbReference type="SAM" id="Phobius"/>
    </source>
</evidence>
<dbReference type="Proteomes" id="UP000440614">
    <property type="component" value="Unassembled WGS sequence"/>
</dbReference>
<evidence type="ECO:0000313" key="4">
    <source>
        <dbReference type="EMBL" id="CUQ38592.1"/>
    </source>
</evidence>
<evidence type="ECO:0000313" key="10">
    <source>
        <dbReference type="EMBL" id="MBS5411265.1"/>
    </source>
</evidence>
<evidence type="ECO:0000313" key="14">
    <source>
        <dbReference type="EMBL" id="RHL59589.1"/>
    </source>
</evidence>
<evidence type="ECO:0000313" key="23">
    <source>
        <dbReference type="Proteomes" id="UP000436858"/>
    </source>
</evidence>
<dbReference type="EMBL" id="JAQNVG010000043">
    <property type="protein sequence ID" value="MDC2238184.1"/>
    <property type="molecule type" value="Genomic_DNA"/>
</dbReference>
<dbReference type="Proteomes" id="UP001200544">
    <property type="component" value="Unassembled WGS sequence"/>
</dbReference>
<dbReference type="Proteomes" id="UP000095541">
    <property type="component" value="Unassembled WGS sequence"/>
</dbReference>
<evidence type="ECO:0000313" key="2">
    <source>
        <dbReference type="EMBL" id="BCA51024.1"/>
    </source>
</evidence>
<sequence>MVETILITLLIVAISLLLLGVKVFFTKGGKFPNGHVSGNKELRKKGIGCAQSQDREAQKKSRFSIDELEKALNDSMN</sequence>
<reference evidence="2 27" key="4">
    <citation type="submission" date="2020-02" db="EMBL/GenBank/DDBJ databases">
        <title>Whole-genome sequencing and comparative analysis of the genomes of Bacteroides thetaiotaomicron and Escherichia coli isolated from a healthy resident in Vietnam.</title>
        <authorList>
            <person name="Mohsin M."/>
            <person name="Tanaka K."/>
            <person name="Kawahara R."/>
            <person name="Kondo S."/>
            <person name="Noguchi H."/>
            <person name="Motooka D."/>
            <person name="Nakamura S."/>
            <person name="Khong D.T."/>
            <person name="Nguyen T.N."/>
            <person name="Tran H.T."/>
            <person name="Yamamoto Y."/>
        </authorList>
    </citation>
    <scope>NUCLEOTIDE SEQUENCE [LARGE SCALE GENOMIC DNA]</scope>
    <source>
        <strain evidence="2 27">F9-2</strain>
    </source>
</reference>
<dbReference type="Proteomes" id="UP000488521">
    <property type="component" value="Unassembled WGS sequence"/>
</dbReference>
<protein>
    <submittedName>
        <fullName evidence="10">Uncharacterized protein</fullName>
    </submittedName>
</protein>
<dbReference type="Proteomes" id="UP000460317">
    <property type="component" value="Unassembled WGS sequence"/>
</dbReference>
<dbReference type="Proteomes" id="UP000436825">
    <property type="component" value="Unassembled WGS sequence"/>
</dbReference>
<dbReference type="PATRIC" id="fig|818.23.peg.1482"/>
<dbReference type="Proteomes" id="UP000284785">
    <property type="component" value="Unassembled WGS sequence"/>
</dbReference>
<dbReference type="Proteomes" id="UP000283616">
    <property type="component" value="Unassembled WGS sequence"/>
</dbReference>
<dbReference type="EMBL" id="WCRW01000024">
    <property type="protein sequence ID" value="KAB4450929.1"/>
    <property type="molecule type" value="Genomic_DNA"/>
</dbReference>
<evidence type="ECO:0000313" key="6">
    <source>
        <dbReference type="EMBL" id="KAB4450929.1"/>
    </source>
</evidence>
<reference evidence="12" key="8">
    <citation type="submission" date="2022-10" db="EMBL/GenBank/DDBJ databases">
        <title>Human gut microbiome strain richness.</title>
        <authorList>
            <person name="Chen-Liaw A."/>
        </authorList>
    </citation>
    <scope>NUCLEOTIDE SEQUENCE</scope>
    <source>
        <strain evidence="12">1001283st1_A3_1001283B150304_161114</strain>
    </source>
</reference>
<dbReference type="EMBL" id="CZAP01000004">
    <property type="protein sequence ID" value="CUP24470.1"/>
    <property type="molecule type" value="Genomic_DNA"/>
</dbReference>
<gene>
    <name evidence="2" type="ORF">BatF92_29660</name>
    <name evidence="14" type="ORF">DW011_10410</name>
    <name evidence="13" type="ORF">DW780_15425</name>
    <name evidence="3" type="ORF">ERS852511_01543</name>
    <name evidence="4" type="ORF">ERS852557_04068</name>
    <name evidence="8" type="ORF">GAN59_15275</name>
    <name evidence="6" type="ORF">GAN75_24145</name>
    <name evidence="9" type="ORF">GAN91_23035</name>
    <name evidence="7" type="ORF">GAN93_13155</name>
    <name evidence="5" type="ORF">GAO51_19260</name>
    <name evidence="11" type="ORF">K0H07_24735</name>
    <name evidence="10" type="ORF">KHY35_11235</name>
    <name evidence="16" type="ORF">KQP59_00895</name>
    <name evidence="15" type="ORF">KQP68_14765</name>
    <name evidence="17" type="ORF">KQP74_02510</name>
    <name evidence="12" type="ORF">PO127_20785</name>
</gene>
<dbReference type="Proteomes" id="UP000095576">
    <property type="component" value="Unassembled WGS sequence"/>
</dbReference>
<evidence type="ECO:0000313" key="18">
    <source>
        <dbReference type="Proteomes" id="UP000095541"/>
    </source>
</evidence>
<reference evidence="22 23" key="3">
    <citation type="journal article" date="2019" name="Nat. Med.">
        <title>A library of human gut bacterial isolates paired with longitudinal multiomics data enables mechanistic microbiome research.</title>
        <authorList>
            <person name="Poyet M."/>
            <person name="Groussin M."/>
            <person name="Gibbons S.M."/>
            <person name="Avila-Pacheco J."/>
            <person name="Jiang X."/>
            <person name="Kearney S.M."/>
            <person name="Perrotta A.R."/>
            <person name="Berdy B."/>
            <person name="Zhao S."/>
            <person name="Lieberman T.D."/>
            <person name="Swanson P.K."/>
            <person name="Smith M."/>
            <person name="Roesemann S."/>
            <person name="Alexander J.E."/>
            <person name="Rich S.A."/>
            <person name="Livny J."/>
            <person name="Vlamakis H."/>
            <person name="Clish C."/>
            <person name="Bullock K."/>
            <person name="Deik A."/>
            <person name="Scott J."/>
            <person name="Pierce K.A."/>
            <person name="Xavier R.J."/>
            <person name="Alm E.J."/>
        </authorList>
    </citation>
    <scope>NUCLEOTIDE SEQUENCE [LARGE SCALE GENOMIC DNA]</scope>
    <source>
        <strain evidence="8 26">BIOML-A156</strain>
        <strain evidence="6 22">BIOML-A160</strain>
        <strain evidence="9 23">BIOML-A162</strain>
        <strain evidence="7 25">BIOML-A165</strain>
        <strain evidence="5 24">BIOML-A188</strain>
    </source>
</reference>
<keyword evidence="1" id="KW-0812">Transmembrane</keyword>
<evidence type="ECO:0000313" key="5">
    <source>
        <dbReference type="EMBL" id="KAB4308812.1"/>
    </source>
</evidence>
<dbReference type="EMBL" id="CP083685">
    <property type="protein sequence ID" value="UYU91526.1"/>
    <property type="molecule type" value="Genomic_DNA"/>
</dbReference>
<dbReference type="EMBL" id="WCSY01000020">
    <property type="protein sequence ID" value="KAB4308812.1"/>
    <property type="molecule type" value="Genomic_DNA"/>
</dbReference>
<dbReference type="RefSeq" id="WP_008762116.1">
    <property type="nucleotide sequence ID" value="NZ_AP022660.1"/>
</dbReference>
<reference evidence="11" key="7">
    <citation type="submission" date="2021-07" db="EMBL/GenBank/DDBJ databases">
        <title>Comparative genomics of Bacteroides fragilis group isolates reveals species-dependent resistance mechanisms and validates clinical tools for resistance prediction.</title>
        <authorList>
            <person name="Wallace M.J."/>
            <person name="Jean S."/>
            <person name="Wallace M.A."/>
            <person name="Carey-Ann B.D."/>
            <person name="Dantas G."/>
        </authorList>
    </citation>
    <scope>NUCLEOTIDE SEQUENCE</scope>
    <source>
        <strain evidence="11">BJH_160</strain>
    </source>
</reference>
<evidence type="ECO:0000313" key="20">
    <source>
        <dbReference type="Proteomes" id="UP000283616"/>
    </source>
</evidence>
<evidence type="ECO:0000313" key="13">
    <source>
        <dbReference type="EMBL" id="RHD86742.1"/>
    </source>
</evidence>
<name>A0A0P0FL72_BACT4</name>
<feature type="transmembrane region" description="Helical" evidence="1">
    <location>
        <begin position="6"/>
        <end position="25"/>
    </location>
</feature>
<dbReference type="EMBL" id="QROV01000010">
    <property type="protein sequence ID" value="RHL59589.1"/>
    <property type="molecule type" value="Genomic_DNA"/>
</dbReference>
<evidence type="ECO:0000313" key="15">
    <source>
        <dbReference type="EMBL" id="UYU64843.1"/>
    </source>
</evidence>
<dbReference type="Proteomes" id="UP001217776">
    <property type="component" value="Unassembled WGS sequence"/>
</dbReference>
<organism evidence="10 28">
    <name type="scientific">Bacteroides thetaiotaomicron</name>
    <dbReference type="NCBI Taxonomy" id="818"/>
    <lineage>
        <taxon>Bacteria</taxon>
        <taxon>Pseudomonadati</taxon>
        <taxon>Bacteroidota</taxon>
        <taxon>Bacteroidia</taxon>
        <taxon>Bacteroidales</taxon>
        <taxon>Bacteroidaceae</taxon>
        <taxon>Bacteroides</taxon>
    </lineage>
</organism>
<evidence type="ECO:0000313" key="22">
    <source>
        <dbReference type="Proteomes" id="UP000436825"/>
    </source>
</evidence>
<dbReference type="Proteomes" id="UP001156216">
    <property type="component" value="Chromosome"/>
</dbReference>
<dbReference type="EMBL" id="QSJP01000013">
    <property type="protein sequence ID" value="RHD86742.1"/>
    <property type="molecule type" value="Genomic_DNA"/>
</dbReference>
<evidence type="ECO:0000313" key="21">
    <source>
        <dbReference type="Proteomes" id="UP000284785"/>
    </source>
</evidence>
<accession>C6ITD1</accession>
<dbReference type="Proteomes" id="UP000500882">
    <property type="component" value="Chromosome"/>
</dbReference>
<evidence type="ECO:0000313" key="26">
    <source>
        <dbReference type="Proteomes" id="UP000488521"/>
    </source>
</evidence>
<evidence type="ECO:0000313" key="16">
    <source>
        <dbReference type="EMBL" id="UYU71701.1"/>
    </source>
</evidence>
<reference evidence="10" key="5">
    <citation type="submission" date="2021-02" db="EMBL/GenBank/DDBJ databases">
        <title>Infant gut strain persistence is associated with maternal origin, phylogeny, and functional potential including surface adhesion and iron acquisition.</title>
        <authorList>
            <person name="Lou Y.C."/>
        </authorList>
    </citation>
    <scope>NUCLEOTIDE SEQUENCE</scope>
    <source>
        <strain evidence="10">L3_082_243G1_dasL3_082_243G1_maxbin2.maxbin.015s ta_sub</strain>
    </source>
</reference>
<dbReference type="EMBL" id="AP022660">
    <property type="protein sequence ID" value="BCA51024.1"/>
    <property type="molecule type" value="Genomic_DNA"/>
</dbReference>
<dbReference type="EMBL" id="WCRY01000031">
    <property type="protein sequence ID" value="KAB4474562.1"/>
    <property type="molecule type" value="Genomic_DNA"/>
</dbReference>
<dbReference type="EMBL" id="WCSB01000011">
    <property type="protein sequence ID" value="KAB4451430.1"/>
    <property type="molecule type" value="Genomic_DNA"/>
</dbReference>
<evidence type="ECO:0000313" key="27">
    <source>
        <dbReference type="Proteomes" id="UP000500882"/>
    </source>
</evidence>
<dbReference type="Proteomes" id="UP000782901">
    <property type="component" value="Unassembled WGS sequence"/>
</dbReference>
<dbReference type="EMBL" id="WCRS01000011">
    <property type="protein sequence ID" value="KAB4472390.1"/>
    <property type="molecule type" value="Genomic_DNA"/>
</dbReference>
<dbReference type="Proteomes" id="UP001156218">
    <property type="component" value="Chromosome"/>
</dbReference>
<dbReference type="GeneID" id="69591428"/>
<evidence type="ECO:0000313" key="28">
    <source>
        <dbReference type="Proteomes" id="UP000782901"/>
    </source>
</evidence>
<proteinExistence type="predicted"/>
<reference evidence="15 29" key="6">
    <citation type="submission" date="2021-06" db="EMBL/GenBank/DDBJ databases">
        <title>Interrogation of the integrated mobile genetic elements in gut-associated Bacteroides with a consensus prediction approach.</title>
        <authorList>
            <person name="Campbell D.E."/>
            <person name="Leigh J.R."/>
            <person name="Kim T."/>
            <person name="England W."/>
            <person name="Whitaker R.J."/>
            <person name="Degnan P.H."/>
        </authorList>
    </citation>
    <scope>NUCLEOTIDE SEQUENCE [LARGE SCALE GENOMIC DNA]</scope>
    <source>
        <strain evidence="17">VPI-3443</strain>
        <strain evidence="16">VPI-BTDOT2</strain>
        <strain evidence="15 29">WAL8669</strain>
    </source>
</reference>
<keyword evidence="1" id="KW-1133">Transmembrane helix</keyword>
<keyword evidence="1" id="KW-0472">Membrane</keyword>
<evidence type="ECO:0000313" key="8">
    <source>
        <dbReference type="EMBL" id="KAB4472390.1"/>
    </source>
</evidence>
<reference evidence="20 21" key="2">
    <citation type="submission" date="2018-08" db="EMBL/GenBank/DDBJ databases">
        <title>A genome reference for cultivated species of the human gut microbiota.</title>
        <authorList>
            <person name="Zou Y."/>
            <person name="Xue W."/>
            <person name="Luo G."/>
        </authorList>
    </citation>
    <scope>NUCLEOTIDE SEQUENCE [LARGE SCALE GENOMIC DNA]</scope>
    <source>
        <strain evidence="14 20">AF37-12</strain>
        <strain evidence="13 21">AM30-26</strain>
    </source>
</reference>
<dbReference type="EMBL" id="CP083680">
    <property type="protein sequence ID" value="UYU64843.1"/>
    <property type="molecule type" value="Genomic_DNA"/>
</dbReference>
<evidence type="ECO:0000313" key="29">
    <source>
        <dbReference type="Proteomes" id="UP001156218"/>
    </source>
</evidence>
<dbReference type="OMA" id="CVQSQDR"/>